<dbReference type="Pfam" id="PF02684">
    <property type="entry name" value="LpxB"/>
    <property type="match status" value="1"/>
</dbReference>
<gene>
    <name evidence="11 12" type="primary">lpxB</name>
    <name evidence="12" type="ORF">NP590_03390</name>
</gene>
<evidence type="ECO:0000256" key="1">
    <source>
        <dbReference type="ARBA" id="ARBA00002056"/>
    </source>
</evidence>
<evidence type="ECO:0000256" key="3">
    <source>
        <dbReference type="ARBA" id="ARBA00012687"/>
    </source>
</evidence>
<keyword evidence="5 11" id="KW-0444">Lipid biosynthesis</keyword>
<dbReference type="HAMAP" id="MF_00392">
    <property type="entry name" value="LpxB"/>
    <property type="match status" value="1"/>
</dbReference>
<evidence type="ECO:0000256" key="2">
    <source>
        <dbReference type="ARBA" id="ARBA00007868"/>
    </source>
</evidence>
<keyword evidence="7 11" id="KW-0328">Glycosyltransferase</keyword>
<evidence type="ECO:0000313" key="12">
    <source>
        <dbReference type="EMBL" id="MCQ8103141.1"/>
    </source>
</evidence>
<comment type="catalytic activity">
    <reaction evidence="10 11">
        <text>a lipid X + a UDP-2-N,3-O-bis[(3R)-3-hydroxyacyl]-alpha-D-glucosamine = a lipid A disaccharide + UDP + H(+)</text>
        <dbReference type="Rhea" id="RHEA:67828"/>
        <dbReference type="ChEBI" id="CHEBI:15378"/>
        <dbReference type="ChEBI" id="CHEBI:58223"/>
        <dbReference type="ChEBI" id="CHEBI:137748"/>
        <dbReference type="ChEBI" id="CHEBI:176338"/>
        <dbReference type="ChEBI" id="CHEBI:176343"/>
        <dbReference type="EC" id="2.4.1.182"/>
    </reaction>
</comment>
<evidence type="ECO:0000256" key="7">
    <source>
        <dbReference type="ARBA" id="ARBA00022676"/>
    </source>
</evidence>
<dbReference type="EC" id="2.4.1.182" evidence="3 11"/>
<organism evidence="12 13">
    <name type="scientific">Methylomonas subterranea</name>
    <dbReference type="NCBI Taxonomy" id="2952225"/>
    <lineage>
        <taxon>Bacteria</taxon>
        <taxon>Pseudomonadati</taxon>
        <taxon>Pseudomonadota</taxon>
        <taxon>Gammaproteobacteria</taxon>
        <taxon>Methylococcales</taxon>
        <taxon>Methylococcaceae</taxon>
        <taxon>Methylomonas</taxon>
    </lineage>
</organism>
<dbReference type="PANTHER" id="PTHR30372">
    <property type="entry name" value="LIPID-A-DISACCHARIDE SYNTHASE"/>
    <property type="match status" value="1"/>
</dbReference>
<comment type="pathway">
    <text evidence="11">Bacterial outer membrane biogenesis; LPS lipid A biosynthesis.</text>
</comment>
<dbReference type="RefSeq" id="WP_256600811.1">
    <property type="nucleotide sequence ID" value="NZ_JANIBJ010000004.1"/>
</dbReference>
<evidence type="ECO:0000256" key="11">
    <source>
        <dbReference type="HAMAP-Rule" id="MF_00392"/>
    </source>
</evidence>
<dbReference type="NCBIfam" id="TIGR00215">
    <property type="entry name" value="lpxB"/>
    <property type="match status" value="1"/>
</dbReference>
<proteinExistence type="inferred from homology"/>
<evidence type="ECO:0000256" key="5">
    <source>
        <dbReference type="ARBA" id="ARBA00022516"/>
    </source>
</evidence>
<protein>
    <recommendedName>
        <fullName evidence="4 11">Lipid-A-disaccharide synthase</fullName>
        <ecNumber evidence="3 11">2.4.1.182</ecNumber>
    </recommendedName>
</protein>
<evidence type="ECO:0000256" key="9">
    <source>
        <dbReference type="ARBA" id="ARBA00023098"/>
    </source>
</evidence>
<dbReference type="PANTHER" id="PTHR30372:SF4">
    <property type="entry name" value="LIPID-A-DISACCHARIDE SYNTHASE, MITOCHONDRIAL-RELATED"/>
    <property type="match status" value="1"/>
</dbReference>
<dbReference type="GO" id="GO:0008915">
    <property type="term" value="F:lipid-A-disaccharide synthase activity"/>
    <property type="evidence" value="ECO:0007669"/>
    <property type="project" value="UniProtKB-EC"/>
</dbReference>
<keyword evidence="9 11" id="KW-0443">Lipid metabolism</keyword>
<comment type="similarity">
    <text evidence="2 11">Belongs to the LpxB family.</text>
</comment>
<evidence type="ECO:0000256" key="6">
    <source>
        <dbReference type="ARBA" id="ARBA00022556"/>
    </source>
</evidence>
<dbReference type="CDD" id="cd01635">
    <property type="entry name" value="Glycosyltransferase_GTB-type"/>
    <property type="match status" value="1"/>
</dbReference>
<sequence>MSAVNSPYTVLFSAGESSGDQHAAHMFQELQKQCPAIRGQGMGGSKMRRAGIDIRFDSSDIGVIGLVEILKHYGEIRRALRLMKQIVADEKPDLLVCVDYKEFNLKLAQFAKRRGVKVLFYVSPQVWAWRPGRVETYGKAIDMMAVIFPFETAYYDAKNVPVRYVGHPSVDKVQPLRDRPADFELFGLDTGRPVVGLLPGSRANEIKRMLPVMLEAVALLAKRFPELQFLLPQADSVSDEVMQSYLRDFAVPVKIVKQQAYDAIQCCNAVMTTSGTASLEIALLQVPMLIAYRLSPFTYWLGKQLVHIPYIGLPNIIAGKAIVKELIQDAVSAENLAAEIESLLFDTDYRHSVLTELRRVKTLLGEGGGSKNMADLALEMLLKQVPESGISAE</sequence>
<keyword evidence="13" id="KW-1185">Reference proteome</keyword>
<evidence type="ECO:0000256" key="4">
    <source>
        <dbReference type="ARBA" id="ARBA00020902"/>
    </source>
</evidence>
<keyword evidence="8 11" id="KW-0808">Transferase</keyword>
<comment type="function">
    <text evidence="1 11">Condensation of UDP-2,3-diacylglucosamine and 2,3-diacylglucosamine-1-phosphate to form lipid A disaccharide, a precursor of lipid A, a phosphorylated glycolipid that anchors the lipopolysaccharide to the outer membrane of the cell.</text>
</comment>
<dbReference type="InterPro" id="IPR003835">
    <property type="entry name" value="Glyco_trans_19"/>
</dbReference>
<evidence type="ECO:0000256" key="8">
    <source>
        <dbReference type="ARBA" id="ARBA00022679"/>
    </source>
</evidence>
<evidence type="ECO:0000313" key="13">
    <source>
        <dbReference type="Proteomes" id="UP001524499"/>
    </source>
</evidence>
<dbReference type="Proteomes" id="UP001524499">
    <property type="component" value="Unassembled WGS sequence"/>
</dbReference>
<dbReference type="EMBL" id="JANIBJ010000004">
    <property type="protein sequence ID" value="MCQ8103141.1"/>
    <property type="molecule type" value="Genomic_DNA"/>
</dbReference>
<evidence type="ECO:0000256" key="10">
    <source>
        <dbReference type="ARBA" id="ARBA00048975"/>
    </source>
</evidence>
<reference evidence="12 13" key="1">
    <citation type="submission" date="2022-07" db="EMBL/GenBank/DDBJ databases">
        <title>Methylomonas rivi sp. nov., Methylomonas rosea sp. nov., Methylomonas aureus sp. nov. and Methylomonas subterranea sp. nov., four novel methanotrophs isolated from a freshwater creek and the deep terrestrial subsurface.</title>
        <authorList>
            <person name="Abin C."/>
            <person name="Sankaranarayanan K."/>
            <person name="Garner C."/>
            <person name="Sindelar R."/>
            <person name="Kotary K."/>
            <person name="Garner R."/>
            <person name="Barclay S."/>
            <person name="Lawson P."/>
            <person name="Krumholz L."/>
        </authorList>
    </citation>
    <scope>NUCLEOTIDE SEQUENCE [LARGE SCALE GENOMIC DNA]</scope>
    <source>
        <strain evidence="12 13">SURF-2</strain>
    </source>
</reference>
<keyword evidence="6 11" id="KW-0441">Lipid A biosynthesis</keyword>
<comment type="caution">
    <text evidence="12">The sequence shown here is derived from an EMBL/GenBank/DDBJ whole genome shotgun (WGS) entry which is preliminary data.</text>
</comment>
<name>A0ABT1TD01_9GAMM</name>
<accession>A0ABT1TD01</accession>
<dbReference type="SUPFAM" id="SSF53756">
    <property type="entry name" value="UDP-Glycosyltransferase/glycogen phosphorylase"/>
    <property type="match status" value="1"/>
</dbReference>